<accession>A0A0A9BYV5</accession>
<reference evidence="1" key="1">
    <citation type="submission" date="2014-09" db="EMBL/GenBank/DDBJ databases">
        <authorList>
            <person name="Magalhaes I.L.F."/>
            <person name="Oliveira U."/>
            <person name="Santos F.R."/>
            <person name="Vidigal T.H.D.A."/>
            <person name="Brescovit A.D."/>
            <person name="Santos A.J."/>
        </authorList>
    </citation>
    <scope>NUCLEOTIDE SEQUENCE</scope>
    <source>
        <tissue evidence="1">Shoot tissue taken approximately 20 cm above the soil surface</tissue>
    </source>
</reference>
<dbReference type="AlphaFoldDB" id="A0A0A9BYV5"/>
<organism evidence="1">
    <name type="scientific">Arundo donax</name>
    <name type="common">Giant reed</name>
    <name type="synonym">Donax arundinaceus</name>
    <dbReference type="NCBI Taxonomy" id="35708"/>
    <lineage>
        <taxon>Eukaryota</taxon>
        <taxon>Viridiplantae</taxon>
        <taxon>Streptophyta</taxon>
        <taxon>Embryophyta</taxon>
        <taxon>Tracheophyta</taxon>
        <taxon>Spermatophyta</taxon>
        <taxon>Magnoliopsida</taxon>
        <taxon>Liliopsida</taxon>
        <taxon>Poales</taxon>
        <taxon>Poaceae</taxon>
        <taxon>PACMAD clade</taxon>
        <taxon>Arundinoideae</taxon>
        <taxon>Arundineae</taxon>
        <taxon>Arundo</taxon>
    </lineage>
</organism>
<proteinExistence type="predicted"/>
<reference evidence="1" key="2">
    <citation type="journal article" date="2015" name="Data Brief">
        <title>Shoot transcriptome of the giant reed, Arundo donax.</title>
        <authorList>
            <person name="Barrero R.A."/>
            <person name="Guerrero F.D."/>
            <person name="Moolhuijzen P."/>
            <person name="Goolsby J.A."/>
            <person name="Tidwell J."/>
            <person name="Bellgard S.E."/>
            <person name="Bellgard M.I."/>
        </authorList>
    </citation>
    <scope>NUCLEOTIDE SEQUENCE</scope>
    <source>
        <tissue evidence="1">Shoot tissue taken approximately 20 cm above the soil surface</tissue>
    </source>
</reference>
<protein>
    <submittedName>
        <fullName evidence="1">Uncharacterized protein</fullName>
    </submittedName>
</protein>
<dbReference type="EMBL" id="GBRH01229409">
    <property type="protein sequence ID" value="JAD68486.1"/>
    <property type="molecule type" value="Transcribed_RNA"/>
</dbReference>
<sequence>MNQNYIVTWCTGNTIKC</sequence>
<evidence type="ECO:0000313" key="1">
    <source>
        <dbReference type="EMBL" id="JAD68486.1"/>
    </source>
</evidence>
<name>A0A0A9BYV5_ARUDO</name>